<feature type="compositionally biased region" description="Polar residues" evidence="1">
    <location>
        <begin position="217"/>
        <end position="239"/>
    </location>
</feature>
<dbReference type="Pfam" id="PF02120">
    <property type="entry name" value="Flg_hook"/>
    <property type="match status" value="1"/>
</dbReference>
<feature type="region of interest" description="Disordered" evidence="1">
    <location>
        <begin position="1"/>
        <end position="81"/>
    </location>
</feature>
<dbReference type="EMBL" id="CP025189">
    <property type="protein sequence ID" value="AWV22287.1"/>
    <property type="molecule type" value="Genomic_DNA"/>
</dbReference>
<dbReference type="AlphaFoldDB" id="A0A4Y1MWE3"/>
<feature type="compositionally biased region" description="Polar residues" evidence="1">
    <location>
        <begin position="56"/>
        <end position="67"/>
    </location>
</feature>
<accession>A0A4Y1MWE3</accession>
<feature type="domain" description="Flagellar hook-length control protein-like C-terminal" evidence="2">
    <location>
        <begin position="409"/>
        <end position="470"/>
    </location>
</feature>
<reference evidence="3" key="1">
    <citation type="submission" date="2017-12" db="EMBL/GenBank/DDBJ databases">
        <authorList>
            <person name="Martens C."/>
            <person name="Dahlstrom E."/>
            <person name="Barbian K."/>
            <person name="Sykora L."/>
            <person name="Ricklefs S."/>
            <person name="Bruno D."/>
            <person name="Anzick I."/>
            <person name="Myles I."/>
            <person name="Datta S.K."/>
        </authorList>
    </citation>
    <scope>NUCLEOTIDE SEQUENCE</scope>
    <source>
        <strain evidence="3">AD2</strain>
    </source>
</reference>
<keyword evidence="3" id="KW-0966">Cell projection</keyword>
<gene>
    <name evidence="3" type="ORF">RADP37_05328</name>
</gene>
<sequence>MLSALPAAITRDTAAGERGGAGKQPVAAGGDDFATVLGRAEGQAEAENGAPPGPATSQAQAQAQNPQDRAEAMGKASAPSVAGMATQALPRVVAMPDGAPAIPASVSGEGLRTPGSAFAKGAPETTPIASPALPSGDAALGAAHPGQDDAAPPAATKGAVRPAPSGESGTAMAEDSVPVSGDAPEERESPVAGATPEATRAPDAASPPGIPVAAPTASPTGMAQAPVSTVSPAPQQAGSVTAEPGAAPSQATGQSIGQSNATTSRAAGAARSAQAGKTLAFPDRTLAERREAGEREVTIRDAPAHPTDAPAEAGGDKAPASPTGAAQGTFPGSPVTLAAPDIATNAGPAMPGSPSATEVSGAASTLPPSPTPASPQPAGQASAARPLPPPPAGQIAPVVVGLGLGTGAEGRVEVVLEPAELGRVAIRLERDSGKARLHVQAERPETLALLQRDGAELNRALSQAGLAPEGGLSMSFSLSGGDSGGGTRRDGASGPPMPTLAATDAGTGIPATARLAARGLLDIAI</sequence>
<dbReference type="InterPro" id="IPR038610">
    <property type="entry name" value="FliK-like_C_sf"/>
</dbReference>
<keyword evidence="3" id="KW-0282">Flagellum</keyword>
<protein>
    <submittedName>
        <fullName evidence="3">Flagellar hook-length control protein FliK</fullName>
    </submittedName>
</protein>
<organism evidence="3">
    <name type="scientific">Roseomonas mucosa</name>
    <dbReference type="NCBI Taxonomy" id="207340"/>
    <lineage>
        <taxon>Bacteria</taxon>
        <taxon>Pseudomonadati</taxon>
        <taxon>Pseudomonadota</taxon>
        <taxon>Alphaproteobacteria</taxon>
        <taxon>Acetobacterales</taxon>
        <taxon>Roseomonadaceae</taxon>
        <taxon>Roseomonas</taxon>
    </lineage>
</organism>
<name>A0A4Y1MWE3_9PROT</name>
<feature type="compositionally biased region" description="Low complexity" evidence="1">
    <location>
        <begin position="376"/>
        <end position="385"/>
    </location>
</feature>
<feature type="region of interest" description="Disordered" evidence="1">
    <location>
        <begin position="113"/>
        <end position="390"/>
    </location>
</feature>
<feature type="compositionally biased region" description="Low complexity" evidence="1">
    <location>
        <begin position="261"/>
        <end position="276"/>
    </location>
</feature>
<evidence type="ECO:0000259" key="2">
    <source>
        <dbReference type="Pfam" id="PF02120"/>
    </source>
</evidence>
<dbReference type="InterPro" id="IPR021136">
    <property type="entry name" value="Flagellar_hook_control-like_C"/>
</dbReference>
<feature type="compositionally biased region" description="Polar residues" evidence="1">
    <location>
        <begin position="249"/>
        <end position="260"/>
    </location>
</feature>
<feature type="compositionally biased region" description="Basic and acidic residues" evidence="1">
    <location>
        <begin position="285"/>
        <end position="303"/>
    </location>
</feature>
<dbReference type="CDD" id="cd17470">
    <property type="entry name" value="T3SS_Flik_C"/>
    <property type="match status" value="1"/>
</dbReference>
<keyword evidence="3" id="KW-0969">Cilium</keyword>
<evidence type="ECO:0000313" key="3">
    <source>
        <dbReference type="EMBL" id="AWV22287.1"/>
    </source>
</evidence>
<evidence type="ECO:0000256" key="1">
    <source>
        <dbReference type="SAM" id="MobiDB-lite"/>
    </source>
</evidence>
<feature type="region of interest" description="Disordered" evidence="1">
    <location>
        <begin position="472"/>
        <end position="505"/>
    </location>
</feature>
<feature type="compositionally biased region" description="Low complexity" evidence="1">
    <location>
        <begin position="40"/>
        <end position="50"/>
    </location>
</feature>
<dbReference type="Gene3D" id="3.30.750.140">
    <property type="match status" value="1"/>
</dbReference>
<proteinExistence type="predicted"/>